<keyword evidence="2" id="KW-1185">Reference proteome</keyword>
<proteinExistence type="predicted"/>
<dbReference type="Proteomes" id="UP000594014">
    <property type="component" value="Chromosome"/>
</dbReference>
<name>A0ACD1AHI2_9FIRM</name>
<gene>
    <name evidence="1" type="primary">spoIID</name>
    <name evidence="1" type="ORF">FRZ06_20590</name>
</gene>
<protein>
    <submittedName>
        <fullName evidence="1">Stage II sporulation protein D</fullName>
    </submittedName>
</protein>
<evidence type="ECO:0000313" key="1">
    <source>
        <dbReference type="EMBL" id="QOX65581.1"/>
    </source>
</evidence>
<organism evidence="1 2">
    <name type="scientific">Anoxybacterium hadale</name>
    <dbReference type="NCBI Taxonomy" id="3408580"/>
    <lineage>
        <taxon>Bacteria</taxon>
        <taxon>Bacillati</taxon>
        <taxon>Bacillota</taxon>
        <taxon>Clostridia</taxon>
        <taxon>Peptostreptococcales</taxon>
        <taxon>Anaerovoracaceae</taxon>
        <taxon>Anoxybacterium</taxon>
    </lineage>
</organism>
<evidence type="ECO:0000313" key="2">
    <source>
        <dbReference type="Proteomes" id="UP000594014"/>
    </source>
</evidence>
<accession>A0ACD1AHI2</accession>
<sequence>MKRKGYLLKSFAVICSAVIFCLIVLPLALVSLYPETDERVEIPPESPPKQESMNVPDTINVYRTATGKTESIAFEDYVMGVVAGEMPANFELEALKAQAVAARTYSLSKVVRGNPANHPSAPVCDDVHCQVYRSPGELEKIKSAEWMATGWPKIQDAVNSTKGQLMYYQGALVEQPLFHSSSGGKTENSEDVFVSAVPYLRSVDSPYETAAPHQAEQVEIPLSEFKQKVKKANPGKDLGTVSAGTVKVLERSEGGRVASLQIGNLTMKGRDMRDLFGLRSADFTVSVQGDTVVFTTDGYGHGVGMSQYGANGMAQAGYNYKQILTHFYTGVEVY</sequence>
<dbReference type="EMBL" id="CP042469">
    <property type="protein sequence ID" value="QOX65581.1"/>
    <property type="molecule type" value="Genomic_DNA"/>
</dbReference>
<reference evidence="1" key="1">
    <citation type="submission" date="2019-08" db="EMBL/GenBank/DDBJ databases">
        <title>Genome sequence of Clostridiales bacterium MT110.</title>
        <authorList>
            <person name="Cao J."/>
        </authorList>
    </citation>
    <scope>NUCLEOTIDE SEQUENCE</scope>
    <source>
        <strain evidence="1">MT110</strain>
    </source>
</reference>